<dbReference type="EMBL" id="UOFC01000056">
    <property type="protein sequence ID" value="VAW45386.1"/>
    <property type="molecule type" value="Genomic_DNA"/>
</dbReference>
<dbReference type="InterPro" id="IPR017734">
    <property type="entry name" value="T6SS_SciN"/>
</dbReference>
<sequence>MQNTKMTIPFTFIKPITTYLFVFVMLTTLLNIAGCTSVSNYVWTPYAKISIVADKDVNPDLNNRPSPVQIKIYELSSRTTFDNLNFDALFNHSEAQLSDELLTEATFFLQPGETLNHEITMQEQASYIAVLAAYRDIDNVKWRYLYKVEPQGYYWHNLILNNTGIIAGKIIEKTQQTEQKKEVQVLSDY</sequence>
<dbReference type="Gene3D" id="2.60.40.4150">
    <property type="entry name" value="Type VI secretion system, lipoprotein SciN"/>
    <property type="match status" value="1"/>
</dbReference>
<dbReference type="InterPro" id="IPR038706">
    <property type="entry name" value="Type_VI_SciN-like_sf"/>
</dbReference>
<protein>
    <recommendedName>
        <fullName evidence="3">Type VI secretion lipoprotein/VasD</fullName>
    </recommendedName>
</protein>
<keyword evidence="1" id="KW-0472">Membrane</keyword>
<evidence type="ECO:0000313" key="2">
    <source>
        <dbReference type="EMBL" id="VAW45386.1"/>
    </source>
</evidence>
<evidence type="ECO:0008006" key="3">
    <source>
        <dbReference type="Google" id="ProtNLM"/>
    </source>
</evidence>
<organism evidence="2">
    <name type="scientific">hydrothermal vent metagenome</name>
    <dbReference type="NCBI Taxonomy" id="652676"/>
    <lineage>
        <taxon>unclassified sequences</taxon>
        <taxon>metagenomes</taxon>
        <taxon>ecological metagenomes</taxon>
    </lineage>
</organism>
<proteinExistence type="predicted"/>
<dbReference type="PANTHER" id="PTHR37625:SF4">
    <property type="entry name" value="OUTER MEMBRANE LIPOPROTEIN"/>
    <property type="match status" value="1"/>
</dbReference>
<keyword evidence="1" id="KW-1133">Transmembrane helix</keyword>
<reference evidence="2" key="1">
    <citation type="submission" date="2018-06" db="EMBL/GenBank/DDBJ databases">
        <authorList>
            <person name="Zhirakovskaya E."/>
        </authorList>
    </citation>
    <scope>NUCLEOTIDE SEQUENCE</scope>
</reference>
<dbReference type="AlphaFoldDB" id="A0A3B0WLQ8"/>
<dbReference type="PANTHER" id="PTHR37625">
    <property type="entry name" value="OUTER MEMBRANE LIPOPROTEIN-RELATED"/>
    <property type="match status" value="1"/>
</dbReference>
<gene>
    <name evidence="2" type="ORF">MNBD_GAMMA03-1707</name>
</gene>
<keyword evidence="1" id="KW-0812">Transmembrane</keyword>
<accession>A0A3B0WLQ8</accession>
<feature type="transmembrane region" description="Helical" evidence="1">
    <location>
        <begin position="12"/>
        <end position="33"/>
    </location>
</feature>
<dbReference type="Pfam" id="PF12790">
    <property type="entry name" value="T6SS-SciN"/>
    <property type="match status" value="1"/>
</dbReference>
<dbReference type="NCBIfam" id="TIGR03352">
    <property type="entry name" value="VI_chp_3"/>
    <property type="match status" value="1"/>
</dbReference>
<evidence type="ECO:0000256" key="1">
    <source>
        <dbReference type="SAM" id="Phobius"/>
    </source>
</evidence>
<name>A0A3B0WLQ8_9ZZZZ</name>